<keyword evidence="3" id="KW-1185">Reference proteome</keyword>
<accession>A0ABS2V3K4</accession>
<feature type="transmembrane region" description="Helical" evidence="1">
    <location>
        <begin position="184"/>
        <end position="202"/>
    </location>
</feature>
<dbReference type="Proteomes" id="UP000664109">
    <property type="component" value="Unassembled WGS sequence"/>
</dbReference>
<feature type="transmembrane region" description="Helical" evidence="1">
    <location>
        <begin position="142"/>
        <end position="164"/>
    </location>
</feature>
<evidence type="ECO:0000313" key="2">
    <source>
        <dbReference type="EMBL" id="MBM9624421.1"/>
    </source>
</evidence>
<proteinExistence type="predicted"/>
<geneLocation type="plasmid" evidence="2">
    <name>unnamed1</name>
</geneLocation>
<reference evidence="2 3" key="1">
    <citation type="journal article" date="2016" name="Arch. Microbiol.">
        <title>Streptomyces zhihengii sp. nov., isolated from rhizospheric soil of Psammosilene tunicoides.</title>
        <authorList>
            <person name="Huang M.J."/>
            <person name="Fei J.J."/>
            <person name="Salam N."/>
            <person name="Kim C.J."/>
            <person name="Hozzein W.N."/>
            <person name="Xiao M."/>
            <person name="Huang H.Q."/>
            <person name="Li W.J."/>
        </authorList>
    </citation>
    <scope>NUCLEOTIDE SEQUENCE [LARGE SCALE GENOMIC DNA]</scope>
    <source>
        <strain evidence="2 3">YIM T102</strain>
    </source>
</reference>
<protein>
    <submittedName>
        <fullName evidence="2">Uncharacterized protein</fullName>
    </submittedName>
</protein>
<name>A0ABS2V3K4_9ACTN</name>
<keyword evidence="1" id="KW-0812">Transmembrane</keyword>
<dbReference type="EMBL" id="JAFEJA010000003">
    <property type="protein sequence ID" value="MBM9624421.1"/>
    <property type="molecule type" value="Genomic_DNA"/>
</dbReference>
<sequence length="256" mass="26785">MTTPPGINLSTKMRYCRLGRRQLDALFTVASQGFQPSEVAVSHTRHNHTYTAGTLGALIAVVTAAPLPSPVDAWDNLRFTATDPSGRRSIEMDLSAKEVSTAVRGSDATLVYGAETQIRLFLQDKSVGGLPHGAQPGMPRGVAWFTAVAGFVLLYWLVALALIANGRRGASRLEELVLYSGPPAAGLALVFCGAMIAAYSVVSLRSLKPVLAPTRDLPVGGMWSRLGAIEKITAVGVAVAAVGVVGTLLSAGADVF</sequence>
<keyword evidence="1" id="KW-0472">Membrane</keyword>
<keyword evidence="2" id="KW-0614">Plasmid</keyword>
<evidence type="ECO:0000313" key="3">
    <source>
        <dbReference type="Proteomes" id="UP000664109"/>
    </source>
</evidence>
<evidence type="ECO:0000256" key="1">
    <source>
        <dbReference type="SAM" id="Phobius"/>
    </source>
</evidence>
<organism evidence="2 3">
    <name type="scientific">Streptomyces zhihengii</name>
    <dbReference type="NCBI Taxonomy" id="1818004"/>
    <lineage>
        <taxon>Bacteria</taxon>
        <taxon>Bacillati</taxon>
        <taxon>Actinomycetota</taxon>
        <taxon>Actinomycetes</taxon>
        <taxon>Kitasatosporales</taxon>
        <taxon>Streptomycetaceae</taxon>
        <taxon>Streptomyces</taxon>
    </lineage>
</organism>
<gene>
    <name evidence="2" type="ORF">JE024_38345</name>
</gene>
<keyword evidence="1" id="KW-1133">Transmembrane helix</keyword>
<feature type="transmembrane region" description="Helical" evidence="1">
    <location>
        <begin position="232"/>
        <end position="253"/>
    </location>
</feature>
<dbReference type="RefSeq" id="WP_205378617.1">
    <property type="nucleotide sequence ID" value="NZ_JAFEJA010000003.1"/>
</dbReference>
<comment type="caution">
    <text evidence="2">The sequence shown here is derived from an EMBL/GenBank/DDBJ whole genome shotgun (WGS) entry which is preliminary data.</text>
</comment>